<proteinExistence type="predicted"/>
<name>K1T6D2_9ZZZZ</name>
<accession>K1T6D2</accession>
<comment type="caution">
    <text evidence="1">The sequence shown here is derived from an EMBL/GenBank/DDBJ whole genome shotgun (WGS) entry which is preliminary data.</text>
</comment>
<evidence type="ECO:0000313" key="1">
    <source>
        <dbReference type="EMBL" id="EKC68657.1"/>
    </source>
</evidence>
<dbReference type="EMBL" id="AJWZ01003281">
    <property type="protein sequence ID" value="EKC68657.1"/>
    <property type="molecule type" value="Genomic_DNA"/>
</dbReference>
<sequence>MNINSCEWVETPVELIVEIAKGVNDATESEYRAKNRLVIKGIFGFDNGDGTAQFSSPEQMISDGIWPDEQSANKNYGPKWFLEIDENEQLSVPADLEIPVMADDTKTDYLLGYEPFYQTIYDTPGQTFPATVDEKGVITVNPFFGEYSLEYHPTIVAADQSENKTAIFVTQGGIKLIPMK</sequence>
<reference evidence="1" key="1">
    <citation type="journal article" date="2013" name="Environ. Microbiol.">
        <title>Microbiota from the distal guts of lean and obese adolescents exhibit partial functional redundancy besides clear differences in community structure.</title>
        <authorList>
            <person name="Ferrer M."/>
            <person name="Ruiz A."/>
            <person name="Lanza F."/>
            <person name="Haange S.B."/>
            <person name="Oberbach A."/>
            <person name="Till H."/>
            <person name="Bargiela R."/>
            <person name="Campoy C."/>
            <person name="Segura M.T."/>
            <person name="Richter M."/>
            <person name="von Bergen M."/>
            <person name="Seifert J."/>
            <person name="Suarez A."/>
        </authorList>
    </citation>
    <scope>NUCLEOTIDE SEQUENCE</scope>
</reference>
<gene>
    <name evidence="1" type="ORF">OBE_04816</name>
</gene>
<organism evidence="1">
    <name type="scientific">human gut metagenome</name>
    <dbReference type="NCBI Taxonomy" id="408170"/>
    <lineage>
        <taxon>unclassified sequences</taxon>
        <taxon>metagenomes</taxon>
        <taxon>organismal metagenomes</taxon>
    </lineage>
</organism>
<protein>
    <submittedName>
        <fullName evidence="1">Uncharacterized protein</fullName>
    </submittedName>
</protein>
<dbReference type="AlphaFoldDB" id="K1T6D2"/>